<dbReference type="SMART" id="SM00388">
    <property type="entry name" value="HisKA"/>
    <property type="match status" value="1"/>
</dbReference>
<feature type="transmembrane region" description="Helical" evidence="8">
    <location>
        <begin position="113"/>
        <end position="134"/>
    </location>
</feature>
<dbReference type="FunFam" id="3.30.565.10:FF:000006">
    <property type="entry name" value="Sensor histidine kinase WalK"/>
    <property type="match status" value="1"/>
</dbReference>
<evidence type="ECO:0000256" key="2">
    <source>
        <dbReference type="ARBA" id="ARBA00012438"/>
    </source>
</evidence>
<dbReference type="PROSITE" id="PS50109">
    <property type="entry name" value="HIS_KIN"/>
    <property type="match status" value="1"/>
</dbReference>
<dbReference type="EC" id="2.7.13.3" evidence="2"/>
<keyword evidence="8" id="KW-0812">Transmembrane</keyword>
<keyword evidence="8" id="KW-0472">Membrane</keyword>
<feature type="domain" description="Histidine kinase" evidence="9">
    <location>
        <begin position="182"/>
        <end position="397"/>
    </location>
</feature>
<name>A0A419WQW8_9EURY</name>
<keyword evidence="4" id="KW-0808">Transferase</keyword>
<dbReference type="InterPro" id="IPR052162">
    <property type="entry name" value="Sensor_kinase/Photoreceptor"/>
</dbReference>
<keyword evidence="5" id="KW-0418">Kinase</keyword>
<feature type="coiled-coil region" evidence="6">
    <location>
        <begin position="145"/>
        <end position="182"/>
    </location>
</feature>
<dbReference type="InterPro" id="IPR003594">
    <property type="entry name" value="HATPase_dom"/>
</dbReference>
<evidence type="ECO:0000313" key="10">
    <source>
        <dbReference type="EMBL" id="RKD97807.1"/>
    </source>
</evidence>
<keyword evidence="6" id="KW-0175">Coiled coil</keyword>
<dbReference type="InterPro" id="IPR036890">
    <property type="entry name" value="HATPase_C_sf"/>
</dbReference>
<dbReference type="OrthoDB" id="342253at2157"/>
<comment type="caution">
    <text evidence="10">The sequence shown here is derived from an EMBL/GenBank/DDBJ whole genome shotgun (WGS) entry which is preliminary data.</text>
</comment>
<keyword evidence="11" id="KW-1185">Reference proteome</keyword>
<keyword evidence="8" id="KW-1133">Transmembrane helix</keyword>
<keyword evidence="3" id="KW-0597">Phosphoprotein</keyword>
<dbReference type="CDD" id="cd00082">
    <property type="entry name" value="HisKA"/>
    <property type="match status" value="1"/>
</dbReference>
<dbReference type="SMART" id="SM00387">
    <property type="entry name" value="HATPase_c"/>
    <property type="match status" value="1"/>
</dbReference>
<dbReference type="RefSeq" id="WP_120243299.1">
    <property type="nucleotide sequence ID" value="NZ_RAPO01000001.1"/>
</dbReference>
<feature type="transmembrane region" description="Helical" evidence="8">
    <location>
        <begin position="87"/>
        <end position="107"/>
    </location>
</feature>
<dbReference type="InterPro" id="IPR005467">
    <property type="entry name" value="His_kinase_dom"/>
</dbReference>
<protein>
    <recommendedName>
        <fullName evidence="2">histidine kinase</fullName>
        <ecNumber evidence="2">2.7.13.3</ecNumber>
    </recommendedName>
</protein>
<dbReference type="InterPro" id="IPR003661">
    <property type="entry name" value="HisK_dim/P_dom"/>
</dbReference>
<evidence type="ECO:0000256" key="6">
    <source>
        <dbReference type="SAM" id="Coils"/>
    </source>
</evidence>
<evidence type="ECO:0000256" key="8">
    <source>
        <dbReference type="SAM" id="Phobius"/>
    </source>
</evidence>
<dbReference type="Gene3D" id="3.30.565.10">
    <property type="entry name" value="Histidine kinase-like ATPase, C-terminal domain"/>
    <property type="match status" value="1"/>
</dbReference>
<proteinExistence type="predicted"/>
<dbReference type="AlphaFoldDB" id="A0A419WQW8"/>
<evidence type="ECO:0000256" key="1">
    <source>
        <dbReference type="ARBA" id="ARBA00000085"/>
    </source>
</evidence>
<comment type="catalytic activity">
    <reaction evidence="1">
        <text>ATP + protein L-histidine = ADP + protein N-phospho-L-histidine.</text>
        <dbReference type="EC" id="2.7.13.3"/>
    </reaction>
</comment>
<dbReference type="PANTHER" id="PTHR43304">
    <property type="entry name" value="PHYTOCHROME-LIKE PROTEIN CPH1"/>
    <property type="match status" value="1"/>
</dbReference>
<dbReference type="SUPFAM" id="SSF47384">
    <property type="entry name" value="Homodimeric domain of signal transducing histidine kinase"/>
    <property type="match status" value="1"/>
</dbReference>
<dbReference type="InterPro" id="IPR004358">
    <property type="entry name" value="Sig_transdc_His_kin-like_C"/>
</dbReference>
<dbReference type="Pfam" id="PF02518">
    <property type="entry name" value="HATPase_c"/>
    <property type="match status" value="1"/>
</dbReference>
<dbReference type="EMBL" id="RAPO01000001">
    <property type="protein sequence ID" value="RKD97807.1"/>
    <property type="molecule type" value="Genomic_DNA"/>
</dbReference>
<sequence>MSGRSLEFGEALVSEGERGYWYRVIPALGVVILFSAIAKAALTLADSGLLLEAVLDLLLVGSVGTVVLYIGVWLPNTSIRAEFYPRILCWVAGGIVVMGIVLGLRVLHPGVTVQFTFGTQAVLLAIGSIAGLGIGIHEAQALIRADALAVQNEELKRTEQRLEEAVTQLEASNEQLEQFAAAASHDLQEPLRMVTSYLQLLERRYGDDLDEDCTEFLEFAVDGAERMDAMIDGLLEYSRVDTQGDSFDAVDLDAVLEDVCTDLQFKIEETDATITRESLPTVEGDGRQLRQVFQNLVSNALEYSGDESPRVHVSAEREGVEGAWTISVRDEGVGIDPDEAHRVFGVFQRLHSADEQEGSGIGLALCERIVERHGGDIWVDSEPGEGSTFRFTLPPRGEGPDASAPGIVSQRGESNAHSERNSRQND</sequence>
<dbReference type="Pfam" id="PF16926">
    <property type="entry name" value="HisKA_4TM"/>
    <property type="match status" value="1"/>
</dbReference>
<dbReference type="InterPro" id="IPR031623">
    <property type="entry name" value="HisKA_4TM"/>
</dbReference>
<feature type="transmembrane region" description="Helical" evidence="8">
    <location>
        <begin position="54"/>
        <end position="75"/>
    </location>
</feature>
<dbReference type="Gene3D" id="1.10.287.130">
    <property type="match status" value="1"/>
</dbReference>
<dbReference type="PANTHER" id="PTHR43304:SF1">
    <property type="entry name" value="PAC DOMAIN-CONTAINING PROTEIN"/>
    <property type="match status" value="1"/>
</dbReference>
<evidence type="ECO:0000256" key="5">
    <source>
        <dbReference type="ARBA" id="ARBA00022777"/>
    </source>
</evidence>
<dbReference type="PRINTS" id="PR00344">
    <property type="entry name" value="BCTRLSENSOR"/>
</dbReference>
<evidence type="ECO:0000259" key="9">
    <source>
        <dbReference type="PROSITE" id="PS50109"/>
    </source>
</evidence>
<feature type="transmembrane region" description="Helical" evidence="8">
    <location>
        <begin position="20"/>
        <end position="42"/>
    </location>
</feature>
<dbReference type="GO" id="GO:0000155">
    <property type="term" value="F:phosphorelay sensor kinase activity"/>
    <property type="evidence" value="ECO:0007669"/>
    <property type="project" value="InterPro"/>
</dbReference>
<evidence type="ECO:0000256" key="7">
    <source>
        <dbReference type="SAM" id="MobiDB-lite"/>
    </source>
</evidence>
<dbReference type="Proteomes" id="UP000283805">
    <property type="component" value="Unassembled WGS sequence"/>
</dbReference>
<gene>
    <name evidence="10" type="ORF">ATJ93_0799</name>
</gene>
<dbReference type="SUPFAM" id="SSF55874">
    <property type="entry name" value="ATPase domain of HSP90 chaperone/DNA topoisomerase II/histidine kinase"/>
    <property type="match status" value="1"/>
</dbReference>
<evidence type="ECO:0000256" key="3">
    <source>
        <dbReference type="ARBA" id="ARBA00022553"/>
    </source>
</evidence>
<organism evidence="10 11">
    <name type="scientific">Halopiger aswanensis</name>
    <dbReference type="NCBI Taxonomy" id="148449"/>
    <lineage>
        <taxon>Archaea</taxon>
        <taxon>Methanobacteriati</taxon>
        <taxon>Methanobacteriota</taxon>
        <taxon>Stenosarchaea group</taxon>
        <taxon>Halobacteria</taxon>
        <taxon>Halobacteriales</taxon>
        <taxon>Natrialbaceae</taxon>
        <taxon>Halopiger</taxon>
    </lineage>
</organism>
<dbReference type="InterPro" id="IPR036097">
    <property type="entry name" value="HisK_dim/P_sf"/>
</dbReference>
<feature type="compositionally biased region" description="Basic and acidic residues" evidence="7">
    <location>
        <begin position="414"/>
        <end position="426"/>
    </location>
</feature>
<evidence type="ECO:0000256" key="4">
    <source>
        <dbReference type="ARBA" id="ARBA00022679"/>
    </source>
</evidence>
<evidence type="ECO:0000313" key="11">
    <source>
        <dbReference type="Proteomes" id="UP000283805"/>
    </source>
</evidence>
<reference evidence="10 11" key="1">
    <citation type="submission" date="2018-09" db="EMBL/GenBank/DDBJ databases">
        <title>Genomic Encyclopedia of Archaeal and Bacterial Type Strains, Phase II (KMG-II): from individual species to whole genera.</title>
        <authorList>
            <person name="Goeker M."/>
        </authorList>
    </citation>
    <scope>NUCLEOTIDE SEQUENCE [LARGE SCALE GENOMIC DNA]</scope>
    <source>
        <strain evidence="10 11">DSM 13151</strain>
    </source>
</reference>
<feature type="region of interest" description="Disordered" evidence="7">
    <location>
        <begin position="378"/>
        <end position="426"/>
    </location>
</feature>
<accession>A0A419WQW8</accession>
<dbReference type="Pfam" id="PF00512">
    <property type="entry name" value="HisKA"/>
    <property type="match status" value="1"/>
</dbReference>